<feature type="transmembrane region" description="Helical" evidence="1">
    <location>
        <begin position="42"/>
        <end position="63"/>
    </location>
</feature>
<evidence type="ECO:0000313" key="3">
    <source>
        <dbReference type="Proteomes" id="UP000744032"/>
    </source>
</evidence>
<keyword evidence="3" id="KW-1185">Reference proteome</keyword>
<dbReference type="SUPFAM" id="SSF48317">
    <property type="entry name" value="Acid phosphatase/Vanadium-dependent haloperoxidase"/>
    <property type="match status" value="1"/>
</dbReference>
<evidence type="ECO:0000313" key="2">
    <source>
        <dbReference type="EMBL" id="NKQ28544.1"/>
    </source>
</evidence>
<sequence>MSAVPALVFALLTWQVLADGPLLRADERVSRWLVRPDRAGELLSDLGDVQVALPVLLVVAAYVARRGRAAGLARWWLPPVAALVCLALVPLVVVPVKDWTDRPGT</sequence>
<organism evidence="2 3">
    <name type="scientific">Streptomyces galbus</name>
    <dbReference type="NCBI Taxonomy" id="33898"/>
    <lineage>
        <taxon>Bacteria</taxon>
        <taxon>Bacillati</taxon>
        <taxon>Actinomycetota</taxon>
        <taxon>Actinomycetes</taxon>
        <taxon>Kitasatosporales</taxon>
        <taxon>Streptomycetaceae</taxon>
        <taxon>Streptomyces</taxon>
    </lineage>
</organism>
<proteinExistence type="predicted"/>
<keyword evidence="1" id="KW-1133">Transmembrane helix</keyword>
<protein>
    <recommendedName>
        <fullName evidence="4">Phosphoesterase</fullName>
    </recommendedName>
</protein>
<accession>A0ABX1ISH1</accession>
<feature type="non-terminal residue" evidence="2">
    <location>
        <position position="105"/>
    </location>
</feature>
<dbReference type="InterPro" id="IPR036938">
    <property type="entry name" value="PAP2/HPO_sf"/>
</dbReference>
<evidence type="ECO:0008006" key="4">
    <source>
        <dbReference type="Google" id="ProtNLM"/>
    </source>
</evidence>
<dbReference type="Proteomes" id="UP000744032">
    <property type="component" value="Unassembled WGS sequence"/>
</dbReference>
<gene>
    <name evidence="2" type="ORF">HF200_30305</name>
</gene>
<comment type="caution">
    <text evidence="2">The sequence shown here is derived from an EMBL/GenBank/DDBJ whole genome shotgun (WGS) entry which is preliminary data.</text>
</comment>
<evidence type="ECO:0000256" key="1">
    <source>
        <dbReference type="SAM" id="Phobius"/>
    </source>
</evidence>
<dbReference type="EMBL" id="JAAXMD010000452">
    <property type="protein sequence ID" value="NKQ28544.1"/>
    <property type="molecule type" value="Genomic_DNA"/>
</dbReference>
<reference evidence="2 3" key="1">
    <citation type="submission" date="2020-04" db="EMBL/GenBank/DDBJ databases">
        <title>Genome sequence of Streptomyces galbus strain I339.</title>
        <authorList>
            <person name="Silva E.A.N."/>
            <person name="Merces M."/>
            <person name="Castelo Branco A.P.O.T."/>
            <person name="Vasconcelos P.C."/>
            <person name="Costa N.P."/>
            <person name="Marinho G.C.S."/>
            <person name="Oliveira C.J.B."/>
            <person name="Araujo D."/>
            <person name="Rodrigues Junior V.S."/>
            <person name="Almeida R."/>
            <person name="Silva Filho U.R."/>
            <person name="Andrade A.S.A."/>
            <person name="Cibulski S.P."/>
        </authorList>
    </citation>
    <scope>NUCLEOTIDE SEQUENCE [LARGE SCALE GENOMIC DNA]</scope>
    <source>
        <strain evidence="2 3">I339</strain>
    </source>
</reference>
<keyword evidence="1" id="KW-0472">Membrane</keyword>
<keyword evidence="1" id="KW-0812">Transmembrane</keyword>
<name>A0ABX1ISH1_STRGB</name>
<feature type="transmembrane region" description="Helical" evidence="1">
    <location>
        <begin position="75"/>
        <end position="96"/>
    </location>
</feature>